<dbReference type="STRING" id="3827.A0A1S3DVS8"/>
<dbReference type="AlphaFoldDB" id="A0A1S3DVS8"/>
<dbReference type="InterPro" id="IPR001965">
    <property type="entry name" value="Znf_PHD"/>
</dbReference>
<feature type="domain" description="Zinc finger PHD-type" evidence="7">
    <location>
        <begin position="12"/>
        <end position="58"/>
    </location>
</feature>
<keyword evidence="1" id="KW-0479">Metal-binding</keyword>
<evidence type="ECO:0000313" key="8">
    <source>
        <dbReference type="Proteomes" id="UP000087171"/>
    </source>
</evidence>
<keyword evidence="4" id="KW-0805">Transcription regulation</keyword>
<evidence type="ECO:0000256" key="4">
    <source>
        <dbReference type="ARBA" id="ARBA00023015"/>
    </source>
</evidence>
<evidence type="ECO:0000256" key="6">
    <source>
        <dbReference type="SAM" id="MobiDB-lite"/>
    </source>
</evidence>
<dbReference type="SUPFAM" id="SSF57903">
    <property type="entry name" value="FYVE/PHD zinc finger"/>
    <property type="match status" value="1"/>
</dbReference>
<feature type="region of interest" description="Disordered" evidence="6">
    <location>
        <begin position="167"/>
        <end position="196"/>
    </location>
</feature>
<dbReference type="Gene3D" id="3.30.40.10">
    <property type="entry name" value="Zinc/RING finger domain, C3HC4 (zinc finger)"/>
    <property type="match status" value="1"/>
</dbReference>
<dbReference type="PANTHER" id="PTHR33304">
    <property type="match status" value="1"/>
</dbReference>
<evidence type="ECO:0000259" key="7">
    <source>
        <dbReference type="SMART" id="SM00249"/>
    </source>
</evidence>
<keyword evidence="5" id="KW-0804">Transcription</keyword>
<keyword evidence="2" id="KW-0863">Zinc-finger</keyword>
<keyword evidence="8" id="KW-1185">Reference proteome</keyword>
<reference evidence="9" key="1">
    <citation type="submission" date="2025-08" db="UniProtKB">
        <authorList>
            <consortium name="RefSeq"/>
        </authorList>
    </citation>
    <scope>IDENTIFICATION</scope>
    <source>
        <tissue evidence="9">Etiolated seedlings</tissue>
    </source>
</reference>
<dbReference type="GO" id="GO:0008270">
    <property type="term" value="F:zinc ion binding"/>
    <property type="evidence" value="ECO:0007669"/>
    <property type="project" value="UniProtKB-KW"/>
</dbReference>
<name>A0A1S3DVS8_CICAR</name>
<dbReference type="GO" id="GO:0140566">
    <property type="term" value="F:histone reader activity"/>
    <property type="evidence" value="ECO:0007669"/>
    <property type="project" value="InterPro"/>
</dbReference>
<dbReference type="GO" id="GO:0034244">
    <property type="term" value="P:negative regulation of transcription elongation by RNA polymerase II"/>
    <property type="evidence" value="ECO:0007669"/>
    <property type="project" value="InterPro"/>
</dbReference>
<dbReference type="GeneID" id="101495222"/>
<dbReference type="RefSeq" id="XP_012567587.1">
    <property type="nucleotide sequence ID" value="XM_012712133.2"/>
</dbReference>
<gene>
    <name evidence="9" type="primary">LOC101495222</name>
</gene>
<dbReference type="SMART" id="SM00249">
    <property type="entry name" value="PHD"/>
    <property type="match status" value="1"/>
</dbReference>
<evidence type="ECO:0000256" key="3">
    <source>
        <dbReference type="ARBA" id="ARBA00022833"/>
    </source>
</evidence>
<sequence>MQQSDAVHKVEPCDICGDVGFAEVNVTCSKCKLTHEHIYCMRINLMEVPDDWLCEACQSKNATTSPCKVNQDFGLQTSKRQQSFKTGRVGKVKYLHEDEVIKLSSFNFSTKPSQACSSLPMIRKAIPGSSTLPLSRRASKSVIPKIPTMTLKPNPCIASMEHRKFPRSGVHKDPITDQHASSSKGPRKEHRLVSEGRVGAPIPNRRVQTLNLLTEKPTKGALCKDLLERKSLPVAVSGAVAECNKINLEKSNIQSIHENFHHDYKYLPSSVSAWSGQFQILQAALSGEFYDGFEAQPPCIIHRKAYELSNKMPSVLQLESLPALNGLADAFQDCSPSLQDIALYFFPSDNSERSRKNLNSLFKFMNAENSMLRSFIDGVELLVFTSHQLNEDSRGIIAAVNEGYFLWGVFRSKKASIANERFTDMEPVDMDIDMMGGNDVVGRIDHVLNDNSSNLSQLPLEGTPLPSTTFKRVEERTLIPSSNLNLYRGDKSILSENLDKKIKSEHSSDPSSWSPIKKYHKMLDILDAPPGFEAHGLGGVKPSNIKRWEIT</sequence>
<accession>A0A1S3DVS8</accession>
<dbReference type="PANTHER" id="PTHR33304:SF36">
    <property type="entry name" value="GB|AAF26970.1-RELATED"/>
    <property type="match status" value="1"/>
</dbReference>
<evidence type="ECO:0000256" key="2">
    <source>
        <dbReference type="ARBA" id="ARBA00022771"/>
    </source>
</evidence>
<dbReference type="OrthoDB" id="651601at2759"/>
<evidence type="ECO:0000313" key="9">
    <source>
        <dbReference type="RefSeq" id="XP_012567587.1"/>
    </source>
</evidence>
<evidence type="ECO:0000256" key="1">
    <source>
        <dbReference type="ARBA" id="ARBA00022723"/>
    </source>
</evidence>
<dbReference type="Pfam" id="PF23121">
    <property type="entry name" value="SPOC_AIPP2"/>
    <property type="match status" value="1"/>
</dbReference>
<organism evidence="8 9">
    <name type="scientific">Cicer arietinum</name>
    <name type="common">Chickpea</name>
    <name type="synonym">Garbanzo</name>
    <dbReference type="NCBI Taxonomy" id="3827"/>
    <lineage>
        <taxon>Eukaryota</taxon>
        <taxon>Viridiplantae</taxon>
        <taxon>Streptophyta</taxon>
        <taxon>Embryophyta</taxon>
        <taxon>Tracheophyta</taxon>
        <taxon>Spermatophyta</taxon>
        <taxon>Magnoliopsida</taxon>
        <taxon>eudicotyledons</taxon>
        <taxon>Gunneridae</taxon>
        <taxon>Pentapetalae</taxon>
        <taxon>rosids</taxon>
        <taxon>fabids</taxon>
        <taxon>Fabales</taxon>
        <taxon>Fabaceae</taxon>
        <taxon>Papilionoideae</taxon>
        <taxon>50 kb inversion clade</taxon>
        <taxon>NPAAA clade</taxon>
        <taxon>Hologalegina</taxon>
        <taxon>IRL clade</taxon>
        <taxon>Cicereae</taxon>
        <taxon>Cicer</taxon>
    </lineage>
</organism>
<dbReference type="InterPro" id="IPR013083">
    <property type="entry name" value="Znf_RING/FYVE/PHD"/>
</dbReference>
<dbReference type="InterPro" id="IPR049914">
    <property type="entry name" value="PHD1-3/5-6"/>
</dbReference>
<keyword evidence="3" id="KW-0862">Zinc</keyword>
<dbReference type="KEGG" id="cam:101495222"/>
<proteinExistence type="predicted"/>
<dbReference type="Proteomes" id="UP000087171">
    <property type="component" value="Unplaced"/>
</dbReference>
<dbReference type="InterPro" id="IPR056280">
    <property type="entry name" value="AIPP2-like_SPOC"/>
</dbReference>
<protein>
    <submittedName>
        <fullName evidence="9">Uncharacterized protein LOC101495222</fullName>
    </submittedName>
</protein>
<evidence type="ECO:0000256" key="5">
    <source>
        <dbReference type="ARBA" id="ARBA00023163"/>
    </source>
</evidence>
<dbReference type="InterPro" id="IPR011011">
    <property type="entry name" value="Znf_FYVE_PHD"/>
</dbReference>